<comment type="caution">
    <text evidence="5">The sequence shown here is derived from an EMBL/GenBank/DDBJ whole genome shotgun (WGS) entry which is preliminary data.</text>
</comment>
<dbReference type="PANTHER" id="PTHR44196">
    <property type="entry name" value="DEHYDROGENASE/REDUCTASE SDR FAMILY MEMBER 7B"/>
    <property type="match status" value="1"/>
</dbReference>
<evidence type="ECO:0000259" key="4">
    <source>
        <dbReference type="SMART" id="SM00822"/>
    </source>
</evidence>
<gene>
    <name evidence="5" type="ORF">HG543_12155</name>
</gene>
<feature type="domain" description="Ketoreductase" evidence="4">
    <location>
        <begin position="9"/>
        <end position="188"/>
    </location>
</feature>
<dbReference type="SUPFAM" id="SSF51735">
    <property type="entry name" value="NAD(P)-binding Rossmann-fold domains"/>
    <property type="match status" value="1"/>
</dbReference>
<dbReference type="InterPro" id="IPR057326">
    <property type="entry name" value="KR_dom"/>
</dbReference>
<comment type="similarity">
    <text evidence="1 3">Belongs to the short-chain dehydrogenases/reductases (SDR) family.</text>
</comment>
<dbReference type="SMART" id="SM00822">
    <property type="entry name" value="PKS_KR"/>
    <property type="match status" value="1"/>
</dbReference>
<dbReference type="InterPro" id="IPR002347">
    <property type="entry name" value="SDR_fam"/>
</dbReference>
<organism evidence="5 6">
    <name type="scientific">Pyxidicoccus fallax</name>
    <dbReference type="NCBI Taxonomy" id="394095"/>
    <lineage>
        <taxon>Bacteria</taxon>
        <taxon>Pseudomonadati</taxon>
        <taxon>Myxococcota</taxon>
        <taxon>Myxococcia</taxon>
        <taxon>Myxococcales</taxon>
        <taxon>Cystobacterineae</taxon>
        <taxon>Myxococcaceae</taxon>
        <taxon>Pyxidicoccus</taxon>
    </lineage>
</organism>
<dbReference type="RefSeq" id="WP_169344888.1">
    <property type="nucleotide sequence ID" value="NZ_JABBJJ010000043.1"/>
</dbReference>
<evidence type="ECO:0000256" key="1">
    <source>
        <dbReference type="ARBA" id="ARBA00006484"/>
    </source>
</evidence>
<keyword evidence="2" id="KW-0560">Oxidoreductase</keyword>
<evidence type="ECO:0000256" key="3">
    <source>
        <dbReference type="RuleBase" id="RU000363"/>
    </source>
</evidence>
<evidence type="ECO:0000313" key="6">
    <source>
        <dbReference type="Proteomes" id="UP000518300"/>
    </source>
</evidence>
<dbReference type="Proteomes" id="UP000518300">
    <property type="component" value="Unassembled WGS sequence"/>
</dbReference>
<accession>A0A848LH46</accession>
<dbReference type="PANTHER" id="PTHR44196:SF1">
    <property type="entry name" value="DEHYDROGENASE_REDUCTASE SDR FAMILY MEMBER 7B"/>
    <property type="match status" value="1"/>
</dbReference>
<dbReference type="PRINTS" id="PR00080">
    <property type="entry name" value="SDRFAMILY"/>
</dbReference>
<evidence type="ECO:0000313" key="5">
    <source>
        <dbReference type="EMBL" id="NMO15598.1"/>
    </source>
</evidence>
<dbReference type="AlphaFoldDB" id="A0A848LH46"/>
<keyword evidence="6" id="KW-1185">Reference proteome</keyword>
<proteinExistence type="inferred from homology"/>
<name>A0A848LH46_9BACT</name>
<dbReference type="GO" id="GO:0016491">
    <property type="term" value="F:oxidoreductase activity"/>
    <property type="evidence" value="ECO:0007669"/>
    <property type="project" value="UniProtKB-KW"/>
</dbReference>
<dbReference type="Pfam" id="PF00106">
    <property type="entry name" value="adh_short"/>
    <property type="match status" value="1"/>
</dbReference>
<dbReference type="InterPro" id="IPR036291">
    <property type="entry name" value="NAD(P)-bd_dom_sf"/>
</dbReference>
<protein>
    <submittedName>
        <fullName evidence="5">SDR family NAD(P)-dependent oxidoreductase</fullName>
    </submittedName>
</protein>
<dbReference type="PRINTS" id="PR00081">
    <property type="entry name" value="GDHRDH"/>
</dbReference>
<dbReference type="Gene3D" id="3.40.50.720">
    <property type="entry name" value="NAD(P)-binding Rossmann-like Domain"/>
    <property type="match status" value="1"/>
</dbReference>
<dbReference type="EMBL" id="JABBJJ010000043">
    <property type="protein sequence ID" value="NMO15598.1"/>
    <property type="molecule type" value="Genomic_DNA"/>
</dbReference>
<evidence type="ECO:0000256" key="2">
    <source>
        <dbReference type="ARBA" id="ARBA00023002"/>
    </source>
</evidence>
<reference evidence="5 6" key="1">
    <citation type="submission" date="2020-04" db="EMBL/GenBank/DDBJ databases">
        <title>Draft genome of Pyxidicoccus fallax type strain.</title>
        <authorList>
            <person name="Whitworth D.E."/>
        </authorList>
    </citation>
    <scope>NUCLEOTIDE SEQUENCE [LARGE SCALE GENOMIC DNA]</scope>
    <source>
        <strain evidence="5 6">DSM 14698</strain>
    </source>
</reference>
<dbReference type="GO" id="GO:0016020">
    <property type="term" value="C:membrane"/>
    <property type="evidence" value="ECO:0007669"/>
    <property type="project" value="TreeGrafter"/>
</dbReference>
<sequence length="260" mass="27721">MARTLGEAKVVLITGGTHGVGRALVEKYAREGWRVATCSRREEELRTLEREVSGARGFVCDVGRAEERRRLLEAVRREVGPVQGLINNAAIQHAYGVSEAGALEDRLDEEVRINLVAPLALGHAVLAEVASRGGFIANVSSGLAYIPRSRSPVYCATKAALSMYTRSALLQRPGARFVEVVLPLVDTRMTAGRGSGKLSPAATAEQIHDGIASGASVVHVGKTRLLPFLLRVAPGLLARVMNREDAPRHTAELPAGGVPP</sequence>